<reference evidence="2 3" key="1">
    <citation type="journal article" date="2018" name="Nat. Biotechnol.">
        <title>A standardized bacterial taxonomy based on genome phylogeny substantially revises the tree of life.</title>
        <authorList>
            <person name="Parks D.H."/>
            <person name="Chuvochina M."/>
            <person name="Waite D.W."/>
            <person name="Rinke C."/>
            <person name="Skarshewski A."/>
            <person name="Chaumeil P.A."/>
            <person name="Hugenholtz P."/>
        </authorList>
    </citation>
    <scope>NUCLEOTIDE SEQUENCE [LARGE SCALE GENOMIC DNA]</scope>
    <source>
        <strain evidence="2">UBA10227</strain>
    </source>
</reference>
<feature type="chain" id="PRO_5017712844" description="Peptidase M28" evidence="1">
    <location>
        <begin position="19"/>
        <end position="123"/>
    </location>
</feature>
<feature type="signal peptide" evidence="1">
    <location>
        <begin position="1"/>
        <end position="18"/>
    </location>
</feature>
<sequence length="123" mass="13848">MKKLIILAFVLLSVSSFAQTVQELMNQIDVDRLETTVSEFSGEQPTMVYGTEVTIINRQHANNDLAADYIKERLEQFNNLTIEEQLFNTTGKNIIATQLGNTNPNNIYLVSAHYDAIADYCAD</sequence>
<evidence type="ECO:0000313" key="3">
    <source>
        <dbReference type="Proteomes" id="UP000263268"/>
    </source>
</evidence>
<dbReference type="Gene3D" id="3.40.630.10">
    <property type="entry name" value="Zn peptidases"/>
    <property type="match status" value="1"/>
</dbReference>
<evidence type="ECO:0000313" key="2">
    <source>
        <dbReference type="EMBL" id="HCY81696.1"/>
    </source>
</evidence>
<accession>A0A3D6BR04</accession>
<proteinExistence type="predicted"/>
<evidence type="ECO:0000256" key="1">
    <source>
        <dbReference type="SAM" id="SignalP"/>
    </source>
</evidence>
<dbReference type="AlphaFoldDB" id="A0A3D6BR04"/>
<comment type="caution">
    <text evidence="2">The sequence shown here is derived from an EMBL/GenBank/DDBJ whole genome shotgun (WGS) entry which is preliminary data.</text>
</comment>
<evidence type="ECO:0008006" key="4">
    <source>
        <dbReference type="Google" id="ProtNLM"/>
    </source>
</evidence>
<gene>
    <name evidence="2" type="ORF">DHV22_08865</name>
</gene>
<dbReference type="SUPFAM" id="SSF53187">
    <property type="entry name" value="Zn-dependent exopeptidases"/>
    <property type="match status" value="1"/>
</dbReference>
<protein>
    <recommendedName>
        <fullName evidence="4">Peptidase M28</fullName>
    </recommendedName>
</protein>
<keyword evidence="1" id="KW-0732">Signal</keyword>
<feature type="non-terminal residue" evidence="2">
    <location>
        <position position="123"/>
    </location>
</feature>
<dbReference type="EMBL" id="DPRK01000138">
    <property type="protein sequence ID" value="HCY81696.1"/>
    <property type="molecule type" value="Genomic_DNA"/>
</dbReference>
<name>A0A3D6BR04_9FLAO</name>
<organism evidence="2 3">
    <name type="scientific">Xanthomarina gelatinilytica</name>
    <dbReference type="NCBI Taxonomy" id="1137281"/>
    <lineage>
        <taxon>Bacteria</taxon>
        <taxon>Pseudomonadati</taxon>
        <taxon>Bacteroidota</taxon>
        <taxon>Flavobacteriia</taxon>
        <taxon>Flavobacteriales</taxon>
        <taxon>Flavobacteriaceae</taxon>
        <taxon>Xanthomarina</taxon>
    </lineage>
</organism>
<dbReference type="Proteomes" id="UP000263268">
    <property type="component" value="Unassembled WGS sequence"/>
</dbReference>